<gene>
    <name evidence="2" type="ORF">FMM02_08155</name>
</gene>
<dbReference type="OrthoDB" id="7595223at2"/>
<feature type="region of interest" description="Disordered" evidence="1">
    <location>
        <begin position="1"/>
        <end position="59"/>
    </location>
</feature>
<evidence type="ECO:0000256" key="1">
    <source>
        <dbReference type="SAM" id="MobiDB-lite"/>
    </source>
</evidence>
<proteinExistence type="predicted"/>
<organism evidence="2 3">
    <name type="scientific">Sphingomonas xanthus</name>
    <dbReference type="NCBI Taxonomy" id="2594473"/>
    <lineage>
        <taxon>Bacteria</taxon>
        <taxon>Pseudomonadati</taxon>
        <taxon>Pseudomonadota</taxon>
        <taxon>Alphaproteobacteria</taxon>
        <taxon>Sphingomonadales</taxon>
        <taxon>Sphingomonadaceae</taxon>
        <taxon>Sphingomonas</taxon>
    </lineage>
</organism>
<name>A0A516ISU3_9SPHN</name>
<feature type="compositionally biased region" description="Basic and acidic residues" evidence="1">
    <location>
        <begin position="1"/>
        <end position="13"/>
    </location>
</feature>
<reference evidence="2 3" key="1">
    <citation type="submission" date="2019-07" db="EMBL/GenBank/DDBJ databases">
        <title>Sphingomonas AE3 Genome sequencing and assembly.</title>
        <authorList>
            <person name="Kim H."/>
        </authorList>
    </citation>
    <scope>NUCLEOTIDE SEQUENCE [LARGE SCALE GENOMIC DNA]</scope>
    <source>
        <strain evidence="2 3">AE3</strain>
    </source>
</reference>
<evidence type="ECO:0000313" key="2">
    <source>
        <dbReference type="EMBL" id="QDP19929.1"/>
    </source>
</evidence>
<protein>
    <submittedName>
        <fullName evidence="2">Uncharacterized protein</fullName>
    </submittedName>
</protein>
<sequence length="59" mass="6321">MIDNRKNEAKRAETPGGQQPEPVEERPNVGQVSPNDYPEPASGADVARPGLANRPKRAG</sequence>
<dbReference type="EMBL" id="CP041659">
    <property type="protein sequence ID" value="QDP19929.1"/>
    <property type="molecule type" value="Genomic_DNA"/>
</dbReference>
<accession>A0A516ISU3</accession>
<dbReference type="Proteomes" id="UP000321857">
    <property type="component" value="Chromosome"/>
</dbReference>
<keyword evidence="3" id="KW-1185">Reference proteome</keyword>
<dbReference type="AlphaFoldDB" id="A0A516ISU3"/>
<dbReference type="RefSeq" id="WP_147494378.1">
    <property type="nucleotide sequence ID" value="NZ_CP041659.1"/>
</dbReference>
<dbReference type="KEGG" id="sxa:FMM02_08155"/>
<evidence type="ECO:0000313" key="3">
    <source>
        <dbReference type="Proteomes" id="UP000321857"/>
    </source>
</evidence>